<evidence type="ECO:0000313" key="2">
    <source>
        <dbReference type="EMBL" id="GAE93796.1"/>
    </source>
</evidence>
<dbReference type="Gene3D" id="3.30.420.10">
    <property type="entry name" value="Ribonuclease H-like superfamily/Ribonuclease H"/>
    <property type="match status" value="1"/>
</dbReference>
<dbReference type="PANTHER" id="PTHR35004">
    <property type="entry name" value="TRANSPOSASE RV3428C-RELATED"/>
    <property type="match status" value="1"/>
</dbReference>
<dbReference type="PROSITE" id="PS50994">
    <property type="entry name" value="INTEGRASE"/>
    <property type="match status" value="1"/>
</dbReference>
<gene>
    <name evidence="2" type="ORF">JCM21714_2901</name>
</gene>
<name>W4VKV9_9BACI</name>
<evidence type="ECO:0000259" key="1">
    <source>
        <dbReference type="PROSITE" id="PS50994"/>
    </source>
</evidence>
<protein>
    <submittedName>
        <fullName evidence="2">Mobile element protein</fullName>
    </submittedName>
</protein>
<sequence>MIPKQTSFRSYQTVEELPMGHQAQVDFGETTVAKQDGTRQKLWFIVFVLSHSRYKFVRWLNRPFTTRDVIQSHEAAFEFYGGMPRELVYDQDHLIAVSENARDIILTKEFQAYQQVRKFSIYLCRKSDPETKGKVENAVKYVKYNFSKNRIFTSLEVWEEQSMRWLERTGNHNVHHTTKKRPFEVHALEKQHLQKVSTSFSFENNLTTSITRNIRKDNVISYESNRYSSLRYLQTFKK</sequence>
<dbReference type="InterPro" id="IPR012337">
    <property type="entry name" value="RNaseH-like_sf"/>
</dbReference>
<dbReference type="InterPro" id="IPR036397">
    <property type="entry name" value="RNaseH_sf"/>
</dbReference>
<dbReference type="SUPFAM" id="SSF53098">
    <property type="entry name" value="Ribonuclease H-like"/>
    <property type="match status" value="1"/>
</dbReference>
<proteinExistence type="predicted"/>
<organism evidence="2 3">
    <name type="scientific">Gracilibacillus boraciitolerans JCM 21714</name>
    <dbReference type="NCBI Taxonomy" id="1298598"/>
    <lineage>
        <taxon>Bacteria</taxon>
        <taxon>Bacillati</taxon>
        <taxon>Bacillota</taxon>
        <taxon>Bacilli</taxon>
        <taxon>Bacillales</taxon>
        <taxon>Bacillaceae</taxon>
        <taxon>Gracilibacillus</taxon>
    </lineage>
</organism>
<dbReference type="eggNOG" id="COG4584">
    <property type="taxonomic scope" value="Bacteria"/>
</dbReference>
<reference evidence="2 3" key="1">
    <citation type="journal article" date="2014" name="Genome Announc.">
        <title>Draft Genome Sequence of the Boron-Tolerant and Moderately Halotolerant Bacterium Gracilibacillus boraciitolerans JCM 21714T.</title>
        <authorList>
            <person name="Ahmed I."/>
            <person name="Oshima K."/>
            <person name="Suda W."/>
            <person name="Kitamura K."/>
            <person name="Iida T."/>
            <person name="Ohmori Y."/>
            <person name="Fujiwara T."/>
            <person name="Hattori M."/>
            <person name="Ohkuma M."/>
        </authorList>
    </citation>
    <scope>NUCLEOTIDE SEQUENCE [LARGE SCALE GENOMIC DNA]</scope>
    <source>
        <strain evidence="2 3">JCM 21714</strain>
    </source>
</reference>
<evidence type="ECO:0000313" key="3">
    <source>
        <dbReference type="Proteomes" id="UP000019102"/>
    </source>
</evidence>
<accession>W4VKV9</accession>
<dbReference type="EMBL" id="BAVS01000016">
    <property type="protein sequence ID" value="GAE93796.1"/>
    <property type="molecule type" value="Genomic_DNA"/>
</dbReference>
<dbReference type="PANTHER" id="PTHR35004:SF6">
    <property type="entry name" value="TRANSPOSASE"/>
    <property type="match status" value="1"/>
</dbReference>
<dbReference type="Proteomes" id="UP000019102">
    <property type="component" value="Unassembled WGS sequence"/>
</dbReference>
<dbReference type="InterPro" id="IPR001584">
    <property type="entry name" value="Integrase_cat-core"/>
</dbReference>
<dbReference type="GO" id="GO:0015074">
    <property type="term" value="P:DNA integration"/>
    <property type="evidence" value="ECO:0007669"/>
    <property type="project" value="InterPro"/>
</dbReference>
<keyword evidence="3" id="KW-1185">Reference proteome</keyword>
<dbReference type="AlphaFoldDB" id="W4VKV9"/>
<dbReference type="GO" id="GO:0003676">
    <property type="term" value="F:nucleic acid binding"/>
    <property type="evidence" value="ECO:0007669"/>
    <property type="project" value="InterPro"/>
</dbReference>
<comment type="caution">
    <text evidence="2">The sequence shown here is derived from an EMBL/GenBank/DDBJ whole genome shotgun (WGS) entry which is preliminary data.</text>
</comment>
<feature type="domain" description="Integrase catalytic" evidence="1">
    <location>
        <begin position="14"/>
        <end position="190"/>
    </location>
</feature>
<dbReference type="STRING" id="1298598.JCM21714_2901"/>